<gene>
    <name evidence="10" type="ORF">GCU85_04185</name>
</gene>
<sequence length="282" mass="31842">MNLNLNVNVDVMNVMKGCEQICSKRVAIPVKRWRHGVLRFGLRFGLVFSLVFAIVGVSLSNVAQASNRISQDSRQKIQRELPILGLSVGDEVFVRVFKQESQLELWMRPKQQKEFVLFRTYPICYYSGGLGPKIRTGDKISPEGFYGITASNLNPFSNYHLSMDMGFPNAYDRFHGRTGSLLMIHGACDSRGCFAMGNAQIEEIYFLVKSALKNGQSEVPVHAFPFRLSLANLKAHQDNQWYPFWLQLKAGYDEFNQTYKPPSVSVINGEYVIGLPTVAGQE</sequence>
<keyword evidence="8" id="KW-0472">Membrane</keyword>
<proteinExistence type="inferred from homology"/>
<dbReference type="InterPro" id="IPR005490">
    <property type="entry name" value="LD_TPept_cat_dom"/>
</dbReference>
<dbReference type="PANTHER" id="PTHR36699:SF1">
    <property type="entry name" value="L,D-TRANSPEPTIDASE YAFK-RELATED"/>
    <property type="match status" value="1"/>
</dbReference>
<reference evidence="10 11" key="1">
    <citation type="submission" date="2019-10" db="EMBL/GenBank/DDBJ databases">
        <title>Cardiobacteriales fam. a chemoheterotrophic member of the order Cardiobacteriales, and proposal of Cardiobacteriales fam. nov.</title>
        <authorList>
            <person name="Wang C."/>
        </authorList>
    </citation>
    <scope>NUCLEOTIDE SEQUENCE [LARGE SCALE GENOMIC DNA]</scope>
    <source>
        <strain evidence="10 11">ML27</strain>
    </source>
</reference>
<keyword evidence="11" id="KW-1185">Reference proteome</keyword>
<dbReference type="GO" id="GO:0008360">
    <property type="term" value="P:regulation of cell shape"/>
    <property type="evidence" value="ECO:0007669"/>
    <property type="project" value="UniProtKB-UniRule"/>
</dbReference>
<dbReference type="PROSITE" id="PS52029">
    <property type="entry name" value="LD_TPASE"/>
    <property type="match status" value="1"/>
</dbReference>
<keyword evidence="4 7" id="KW-0133">Cell shape</keyword>
<evidence type="ECO:0000256" key="1">
    <source>
        <dbReference type="ARBA" id="ARBA00004752"/>
    </source>
</evidence>
<evidence type="ECO:0000256" key="5">
    <source>
        <dbReference type="ARBA" id="ARBA00022984"/>
    </source>
</evidence>
<keyword evidence="8" id="KW-0812">Transmembrane</keyword>
<evidence type="ECO:0000256" key="7">
    <source>
        <dbReference type="PROSITE-ProRule" id="PRU01373"/>
    </source>
</evidence>
<keyword evidence="3" id="KW-0808">Transferase</keyword>
<feature type="transmembrane region" description="Helical" evidence="8">
    <location>
        <begin position="40"/>
        <end position="59"/>
    </location>
</feature>
<dbReference type="SUPFAM" id="SSF141523">
    <property type="entry name" value="L,D-transpeptidase catalytic domain-like"/>
    <property type="match status" value="1"/>
</dbReference>
<dbReference type="GO" id="GO:0004180">
    <property type="term" value="F:carboxypeptidase activity"/>
    <property type="evidence" value="ECO:0007669"/>
    <property type="project" value="UniProtKB-ARBA"/>
</dbReference>
<dbReference type="Pfam" id="PF03734">
    <property type="entry name" value="YkuD"/>
    <property type="match status" value="1"/>
</dbReference>
<keyword evidence="6 7" id="KW-0961">Cell wall biogenesis/degradation</keyword>
<evidence type="ECO:0000256" key="2">
    <source>
        <dbReference type="ARBA" id="ARBA00005992"/>
    </source>
</evidence>
<dbReference type="InParanoid" id="A0A6N7F245"/>
<organism evidence="10 11">
    <name type="scientific">Ostreibacterium oceani</name>
    <dbReference type="NCBI Taxonomy" id="2654998"/>
    <lineage>
        <taxon>Bacteria</taxon>
        <taxon>Pseudomonadati</taxon>
        <taxon>Pseudomonadota</taxon>
        <taxon>Gammaproteobacteria</taxon>
        <taxon>Cardiobacteriales</taxon>
        <taxon>Ostreibacteriaceae</taxon>
        <taxon>Ostreibacterium</taxon>
    </lineage>
</organism>
<evidence type="ECO:0000259" key="9">
    <source>
        <dbReference type="PROSITE" id="PS52029"/>
    </source>
</evidence>
<dbReference type="PANTHER" id="PTHR36699">
    <property type="entry name" value="LD-TRANSPEPTIDASE"/>
    <property type="match status" value="1"/>
</dbReference>
<dbReference type="Proteomes" id="UP000471298">
    <property type="component" value="Unassembled WGS sequence"/>
</dbReference>
<dbReference type="FunCoup" id="A0A6N7F245">
    <property type="interactions" value="2"/>
</dbReference>
<dbReference type="GO" id="GO:0009252">
    <property type="term" value="P:peptidoglycan biosynthetic process"/>
    <property type="evidence" value="ECO:0007669"/>
    <property type="project" value="UniProtKB-UniPathway"/>
</dbReference>
<accession>A0A6N7F245</accession>
<name>A0A6N7F245_9GAMM</name>
<evidence type="ECO:0000313" key="10">
    <source>
        <dbReference type="EMBL" id="MPV85936.1"/>
    </source>
</evidence>
<keyword evidence="8" id="KW-1133">Transmembrane helix</keyword>
<feature type="active site" description="Nucleophile" evidence="7">
    <location>
        <position position="193"/>
    </location>
</feature>
<evidence type="ECO:0000256" key="6">
    <source>
        <dbReference type="ARBA" id="ARBA00023316"/>
    </source>
</evidence>
<evidence type="ECO:0000313" key="11">
    <source>
        <dbReference type="Proteomes" id="UP000471298"/>
    </source>
</evidence>
<dbReference type="UniPathway" id="UPA00219"/>
<dbReference type="GO" id="GO:0016740">
    <property type="term" value="F:transferase activity"/>
    <property type="evidence" value="ECO:0007669"/>
    <property type="project" value="UniProtKB-KW"/>
</dbReference>
<dbReference type="InterPro" id="IPR038063">
    <property type="entry name" value="Transpep_catalytic_dom"/>
</dbReference>
<dbReference type="GO" id="GO:0071555">
    <property type="term" value="P:cell wall organization"/>
    <property type="evidence" value="ECO:0007669"/>
    <property type="project" value="UniProtKB-UniRule"/>
</dbReference>
<dbReference type="CDD" id="cd16913">
    <property type="entry name" value="YkuD_like"/>
    <property type="match status" value="1"/>
</dbReference>
<comment type="pathway">
    <text evidence="1 7">Cell wall biogenesis; peptidoglycan biosynthesis.</text>
</comment>
<feature type="active site" description="Proton donor/acceptor" evidence="7">
    <location>
        <position position="185"/>
    </location>
</feature>
<evidence type="ECO:0000256" key="8">
    <source>
        <dbReference type="SAM" id="Phobius"/>
    </source>
</evidence>
<dbReference type="EMBL" id="WHNW01000003">
    <property type="protein sequence ID" value="MPV85936.1"/>
    <property type="molecule type" value="Genomic_DNA"/>
</dbReference>
<dbReference type="RefSeq" id="WP_152809673.1">
    <property type="nucleotide sequence ID" value="NZ_WHNW01000003.1"/>
</dbReference>
<feature type="domain" description="L,D-TPase catalytic" evidence="9">
    <location>
        <begin position="92"/>
        <end position="224"/>
    </location>
</feature>
<comment type="similarity">
    <text evidence="2">Belongs to the YkuD family.</text>
</comment>
<comment type="caution">
    <text evidence="10">The sequence shown here is derived from an EMBL/GenBank/DDBJ whole genome shotgun (WGS) entry which is preliminary data.</text>
</comment>
<keyword evidence="5 7" id="KW-0573">Peptidoglycan synthesis</keyword>
<protein>
    <submittedName>
        <fullName evidence="10">L,D-transpeptidase family protein</fullName>
    </submittedName>
</protein>
<evidence type="ECO:0000256" key="4">
    <source>
        <dbReference type="ARBA" id="ARBA00022960"/>
    </source>
</evidence>
<dbReference type="AlphaFoldDB" id="A0A6N7F245"/>
<evidence type="ECO:0000256" key="3">
    <source>
        <dbReference type="ARBA" id="ARBA00022679"/>
    </source>
</evidence>